<dbReference type="SUPFAM" id="SSF51182">
    <property type="entry name" value="RmlC-like cupins"/>
    <property type="match status" value="1"/>
</dbReference>
<proteinExistence type="predicted"/>
<reference evidence="3 4" key="1">
    <citation type="journal article" date="2010" name="Plant Cell">
        <title>The Chlorella variabilis NC64A genome reveals adaptation to photosymbiosis, coevolution with viruses, and cryptic sex.</title>
        <authorList>
            <person name="Blanc G."/>
            <person name="Duncan G."/>
            <person name="Agarkova I."/>
            <person name="Borodovsky M."/>
            <person name="Gurnon J."/>
            <person name="Kuo A."/>
            <person name="Lindquist E."/>
            <person name="Lucas S."/>
            <person name="Pangilinan J."/>
            <person name="Polle J."/>
            <person name="Salamov A."/>
            <person name="Terry A."/>
            <person name="Yamada T."/>
            <person name="Dunigan D.D."/>
            <person name="Grigoriev I.V."/>
            <person name="Claverie J.M."/>
            <person name="Van Etten J.L."/>
        </authorList>
    </citation>
    <scope>NUCLEOTIDE SEQUENCE [LARGE SCALE GENOMIC DNA]</scope>
    <source>
        <strain evidence="3 4">NC64A</strain>
    </source>
</reference>
<dbReference type="InterPro" id="IPR042303">
    <property type="entry name" value="Malonyl_CoA_deC_C_sf"/>
</dbReference>
<dbReference type="Pfam" id="PF05292">
    <property type="entry name" value="MCD"/>
    <property type="match status" value="2"/>
</dbReference>
<name>E1ZTK5_CHLVA</name>
<evidence type="ECO:0000256" key="1">
    <source>
        <dbReference type="SAM" id="MobiDB-lite"/>
    </source>
</evidence>
<accession>E1ZTK5</accession>
<dbReference type="AlphaFoldDB" id="E1ZTK5"/>
<dbReference type="FunCoup" id="E1ZTK5">
    <property type="interactions" value="872"/>
</dbReference>
<dbReference type="PANTHER" id="PTHR28641:SF1">
    <property type="entry name" value="MALONYL-COA DECARBOXYLASE, MITOCHONDRIAL"/>
    <property type="match status" value="1"/>
</dbReference>
<dbReference type="InterPro" id="IPR035372">
    <property type="entry name" value="MCD_N"/>
</dbReference>
<dbReference type="GO" id="GO:0006085">
    <property type="term" value="P:acetyl-CoA biosynthetic process"/>
    <property type="evidence" value="ECO:0007669"/>
    <property type="project" value="TreeGrafter"/>
</dbReference>
<keyword evidence="4" id="KW-1185">Reference proteome</keyword>
<feature type="region of interest" description="Disordered" evidence="1">
    <location>
        <begin position="552"/>
        <end position="594"/>
    </location>
</feature>
<dbReference type="Pfam" id="PF00190">
    <property type="entry name" value="Cupin_1"/>
    <property type="match status" value="1"/>
</dbReference>
<feature type="region of interest" description="Disordered" evidence="1">
    <location>
        <begin position="1"/>
        <end position="41"/>
    </location>
</feature>
<evidence type="ECO:0000259" key="2">
    <source>
        <dbReference type="SMART" id="SM00835"/>
    </source>
</evidence>
<dbReference type="RefSeq" id="XP_005842958.1">
    <property type="nucleotide sequence ID" value="XM_005842896.1"/>
</dbReference>
<dbReference type="InterPro" id="IPR006045">
    <property type="entry name" value="Cupin_1"/>
</dbReference>
<feature type="compositionally biased region" description="Basic residues" evidence="1">
    <location>
        <begin position="1"/>
        <end position="11"/>
    </location>
</feature>
<feature type="compositionally biased region" description="Low complexity" evidence="1">
    <location>
        <begin position="577"/>
        <end position="593"/>
    </location>
</feature>
<dbReference type="GO" id="GO:0005782">
    <property type="term" value="C:peroxisomal matrix"/>
    <property type="evidence" value="ECO:0007669"/>
    <property type="project" value="TreeGrafter"/>
</dbReference>
<dbReference type="OrthoDB" id="426718at2759"/>
<dbReference type="KEGG" id="cvr:CHLNCDRAFT_141775"/>
<dbReference type="InterPro" id="IPR014710">
    <property type="entry name" value="RmlC-like_jellyroll"/>
</dbReference>
<dbReference type="Gene3D" id="3.40.630.150">
    <property type="entry name" value="Malonyl-CoA decarboxylase, catalytic domain"/>
    <property type="match status" value="1"/>
</dbReference>
<dbReference type="EMBL" id="GL433872">
    <property type="protein sequence ID" value="EFN50856.1"/>
    <property type="molecule type" value="Genomic_DNA"/>
</dbReference>
<dbReference type="STRING" id="554065.E1ZTK5"/>
<evidence type="ECO:0000313" key="4">
    <source>
        <dbReference type="Proteomes" id="UP000008141"/>
    </source>
</evidence>
<dbReference type="InterPro" id="IPR011051">
    <property type="entry name" value="RmlC_Cupin_sf"/>
</dbReference>
<feature type="region of interest" description="Disordered" evidence="1">
    <location>
        <begin position="408"/>
        <end position="430"/>
    </location>
</feature>
<dbReference type="GeneID" id="17350297"/>
<dbReference type="InterPro" id="IPR038351">
    <property type="entry name" value="MCD_N_sf"/>
</dbReference>
<dbReference type="InParanoid" id="E1ZTK5"/>
<dbReference type="InterPro" id="IPR038917">
    <property type="entry name" value="Malonyl_CoA_deC"/>
</dbReference>
<sequence length="715" mass="77813">MKAAPLRRRQRQQAVDPNAVPPPPQAAPLRRRRQQAVDRNAVPPSPVAVAFTLEPCTILQPHIHPHAEFAFPIKGKVTFSVVFNNNSFTEALENTQKDVGPGGFAVFPTGTLHVTQNEHCVPATIMALFASSNPSASFYPFTEPQQGTFTPAILPTLLPFAAAGAPLSHEDVRQLLHTALRLRQGRGQSSALPEQLLALFQQCYHELGRPERLALFRSLTATFGIQAHELDTAVAAWQHLRQQQQQQAEQQKLGGEVGPTAGPAPDQLFKAAAQLSAAATPLYTRLLSPLSQQPGGIKFLVDMRGELLQAIQEHPSGAAPLRALSEALRGCLAEWFGAGELQDGVIAAREAVHEFGGWRDLKSRLSAKNRRVYAFFHNAMPEEPLVVLHTALAHKVAHNLRQLLPHLDPGRSPPGHNGHRHAHTALSERTWEEQPRLLEPHHPYQATLDNDASLALPFGHQQAQQAQRGQPPSVAVFYSISSTQRGLTGVAHQVQSEFPSVTTLCTLSPLPGFADWLRLQLARVGQGLLPSVPLLLPGEAEQLEEVAAGHLPGLGWTQHGEHQGATAAETGKGGSSTGASSSSEQQKQQQQQAEQERAAVVLGWALADDAWLHSSRLEAAVEPVLMRLAAHYLLLERRRGLALDPVANFHLRNGAAVMQLNWHADTSPAGLRRSHGIMVNYQYELDRLHDNNRAYLVDSRVPAAPAVEALLGPHG</sequence>
<dbReference type="SMART" id="SM00835">
    <property type="entry name" value="Cupin_1"/>
    <property type="match status" value="1"/>
</dbReference>
<dbReference type="GO" id="GO:0050080">
    <property type="term" value="F:malonyl-CoA decarboxylase activity"/>
    <property type="evidence" value="ECO:0007669"/>
    <property type="project" value="InterPro"/>
</dbReference>
<dbReference type="InterPro" id="IPR007956">
    <property type="entry name" value="Malonyl_CoA_deC_C"/>
</dbReference>
<dbReference type="Gene3D" id="2.60.120.10">
    <property type="entry name" value="Jelly Rolls"/>
    <property type="match status" value="1"/>
</dbReference>
<dbReference type="Proteomes" id="UP000008141">
    <property type="component" value="Unassembled WGS sequence"/>
</dbReference>
<protein>
    <recommendedName>
        <fullName evidence="2">Cupin type-1 domain-containing protein</fullName>
    </recommendedName>
</protein>
<gene>
    <name evidence="3" type="ORF">CHLNCDRAFT_141775</name>
</gene>
<feature type="domain" description="Cupin type-1" evidence="2">
    <location>
        <begin position="27"/>
        <end position="173"/>
    </location>
</feature>
<dbReference type="Gene3D" id="1.20.140.90">
    <property type="entry name" value="Malonyl-CoA decarboxylase, oligemerization domain"/>
    <property type="match status" value="1"/>
</dbReference>
<dbReference type="OMA" id="ASLWRIN"/>
<dbReference type="PANTHER" id="PTHR28641">
    <property type="match status" value="1"/>
</dbReference>
<dbReference type="GO" id="GO:0006633">
    <property type="term" value="P:fatty acid biosynthetic process"/>
    <property type="evidence" value="ECO:0007669"/>
    <property type="project" value="InterPro"/>
</dbReference>
<organism evidence="4">
    <name type="scientific">Chlorella variabilis</name>
    <name type="common">Green alga</name>
    <dbReference type="NCBI Taxonomy" id="554065"/>
    <lineage>
        <taxon>Eukaryota</taxon>
        <taxon>Viridiplantae</taxon>
        <taxon>Chlorophyta</taxon>
        <taxon>core chlorophytes</taxon>
        <taxon>Trebouxiophyceae</taxon>
        <taxon>Chlorellales</taxon>
        <taxon>Chlorellaceae</taxon>
        <taxon>Chlorella clade</taxon>
        <taxon>Chlorella</taxon>
    </lineage>
</organism>
<dbReference type="eggNOG" id="KOG3018">
    <property type="taxonomic scope" value="Eukaryota"/>
</dbReference>
<dbReference type="GO" id="GO:2001294">
    <property type="term" value="P:malonyl-CoA catabolic process"/>
    <property type="evidence" value="ECO:0007669"/>
    <property type="project" value="TreeGrafter"/>
</dbReference>
<dbReference type="Pfam" id="PF17408">
    <property type="entry name" value="MCD_N"/>
    <property type="match status" value="1"/>
</dbReference>
<evidence type="ECO:0000313" key="3">
    <source>
        <dbReference type="EMBL" id="EFN50856.1"/>
    </source>
</evidence>
<dbReference type="GO" id="GO:0005759">
    <property type="term" value="C:mitochondrial matrix"/>
    <property type="evidence" value="ECO:0007669"/>
    <property type="project" value="TreeGrafter"/>
</dbReference>